<evidence type="ECO:0000313" key="1">
    <source>
        <dbReference type="EMBL" id="MCB7283116.1"/>
    </source>
</evidence>
<protein>
    <submittedName>
        <fullName evidence="1">Uncharacterized protein</fullName>
    </submittedName>
</protein>
<dbReference type="EMBL" id="JAJCQG010000083">
    <property type="protein sequence ID" value="MCB7283116.1"/>
    <property type="molecule type" value="Genomic_DNA"/>
</dbReference>
<sequence length="477" mass="55450">MTNYLAIIRKLDFVDLFKYGYFLLNHAVSFDGDVIAHKDDENLFKQVTSKMNLYEYSFEYLMIHFTSDKDVNEQFPIDVRNVKGLYTFDEEAKREMEISFDIRIQLHVSPWSEKFKKLHESLQIKQSLRGIDNLWTIFGLSEEEKNKCEQLITSDIIKEVFRELYAYERPFGNQSIWTYLMRYERHSFYPKGMIGYFCDFVHVYCNFSKKQELNGEVAETTQLYSQFIAKPKAQFAELSNIVAASPISSMTEEIAGCRFSVVAPLFLYLRALYADGMIHKPSQDFIDYSKRIGGFECAVAIYLLGVVLGYDKTYDAFYESAELPFFKKRAEALKDGDTRKKVTNSVLEGNSTSFRENEEYKTASFRIGENSSLGKSLANDVPNNSHLEGTLQRQKQLSFSTDEDSSHNTNILPLLWMKKKAKGKKADVRPVFDEEKYQQLKNSGYEIILRYDKTVNEAILSYGYDPEAEKKRLNKKK</sequence>
<dbReference type="Proteomes" id="UP001199363">
    <property type="component" value="Unassembled WGS sequence"/>
</dbReference>
<evidence type="ECO:0000313" key="2">
    <source>
        <dbReference type="Proteomes" id="UP001199363"/>
    </source>
</evidence>
<comment type="caution">
    <text evidence="1">The sequence shown here is derived from an EMBL/GenBank/DDBJ whole genome shotgun (WGS) entry which is preliminary data.</text>
</comment>
<proteinExistence type="predicted"/>
<gene>
    <name evidence="1" type="ORF">LI282_19040</name>
</gene>
<reference evidence="1" key="1">
    <citation type="submission" date="2021-10" db="EMBL/GenBank/DDBJ databases">
        <title>Collection of gut derived symbiotic bacterial strains cultured from healthy donors.</title>
        <authorList>
            <person name="Lin H."/>
            <person name="Littmann E."/>
            <person name="Kohout C."/>
            <person name="Pamer E.G."/>
        </authorList>
    </citation>
    <scope>NUCLEOTIDE SEQUENCE</scope>
    <source>
        <strain evidence="1">DFI.1.167</strain>
    </source>
</reference>
<organism evidence="1 2">
    <name type="scientific">Phocaeicola vulgatus</name>
    <name type="common">Bacteroides vulgatus</name>
    <dbReference type="NCBI Taxonomy" id="821"/>
    <lineage>
        <taxon>Bacteria</taxon>
        <taxon>Pseudomonadati</taxon>
        <taxon>Bacteroidota</taxon>
        <taxon>Bacteroidia</taxon>
        <taxon>Bacteroidales</taxon>
        <taxon>Bacteroidaceae</taxon>
        <taxon>Phocaeicola</taxon>
    </lineage>
</organism>
<accession>A0AAW4UYZ9</accession>
<dbReference type="AlphaFoldDB" id="A0AAW4UYZ9"/>
<name>A0AAW4UYZ9_PHOVU</name>
<dbReference type="RefSeq" id="WP_195558879.1">
    <property type="nucleotide sequence ID" value="NZ_JADNOM010000003.1"/>
</dbReference>